<protein>
    <submittedName>
        <fullName evidence="7">ABC transporter substrate-binding protein</fullName>
    </submittedName>
</protein>
<dbReference type="SUPFAM" id="SSF53850">
    <property type="entry name" value="Periplasmic binding protein-like II"/>
    <property type="match status" value="1"/>
</dbReference>
<dbReference type="Proteomes" id="UP000216454">
    <property type="component" value="Unassembled WGS sequence"/>
</dbReference>
<keyword evidence="8" id="KW-1185">Reference proteome</keyword>
<keyword evidence="3 5" id="KW-0732">Signal</keyword>
<dbReference type="PANTHER" id="PTHR30085">
    <property type="entry name" value="AMINO ACID ABC TRANSPORTER PERMEASE"/>
    <property type="match status" value="1"/>
</dbReference>
<feature type="chain" id="PRO_5012559932" evidence="5">
    <location>
        <begin position="38"/>
        <end position="286"/>
    </location>
</feature>
<proteinExistence type="inferred from homology"/>
<evidence type="ECO:0000256" key="3">
    <source>
        <dbReference type="ARBA" id="ARBA00022729"/>
    </source>
</evidence>
<comment type="caution">
    <text evidence="7">The sequence shown here is derived from an EMBL/GenBank/DDBJ whole genome shotgun (WGS) entry which is preliminary data.</text>
</comment>
<dbReference type="InterPro" id="IPR001638">
    <property type="entry name" value="Solute-binding_3/MltF_N"/>
</dbReference>
<accession>A0A261EYT7</accession>
<evidence type="ECO:0000256" key="5">
    <source>
        <dbReference type="SAM" id="SignalP"/>
    </source>
</evidence>
<evidence type="ECO:0000256" key="1">
    <source>
        <dbReference type="ARBA" id="ARBA00010333"/>
    </source>
</evidence>
<dbReference type="EMBL" id="MWWQ01000006">
    <property type="protein sequence ID" value="OZG52011.1"/>
    <property type="molecule type" value="Genomic_DNA"/>
</dbReference>
<comment type="similarity">
    <text evidence="1 4">Belongs to the bacterial solute-binding protein 3 family.</text>
</comment>
<dbReference type="Pfam" id="PF00497">
    <property type="entry name" value="SBP_bac_3"/>
    <property type="match status" value="1"/>
</dbReference>
<dbReference type="InterPro" id="IPR018313">
    <property type="entry name" value="SBP_3_CS"/>
</dbReference>
<dbReference type="InterPro" id="IPR051455">
    <property type="entry name" value="Bact_solute-bind_prot3"/>
</dbReference>
<dbReference type="GO" id="GO:0030288">
    <property type="term" value="C:outer membrane-bounded periplasmic space"/>
    <property type="evidence" value="ECO:0007669"/>
    <property type="project" value="TreeGrafter"/>
</dbReference>
<dbReference type="SMART" id="SM00062">
    <property type="entry name" value="PBPb"/>
    <property type="match status" value="1"/>
</dbReference>
<dbReference type="GO" id="GO:0005576">
    <property type="term" value="C:extracellular region"/>
    <property type="evidence" value="ECO:0007669"/>
    <property type="project" value="TreeGrafter"/>
</dbReference>
<dbReference type="AlphaFoldDB" id="A0A261EYT7"/>
<evidence type="ECO:0000256" key="4">
    <source>
        <dbReference type="RuleBase" id="RU003744"/>
    </source>
</evidence>
<evidence type="ECO:0000256" key="2">
    <source>
        <dbReference type="ARBA" id="ARBA00022448"/>
    </source>
</evidence>
<dbReference type="Gene3D" id="3.40.190.10">
    <property type="entry name" value="Periplasmic binding protein-like II"/>
    <property type="match status" value="2"/>
</dbReference>
<keyword evidence="2" id="KW-0813">Transport</keyword>
<feature type="domain" description="Solute-binding protein family 3/N-terminal" evidence="6">
    <location>
        <begin position="50"/>
        <end position="275"/>
    </location>
</feature>
<dbReference type="PANTHER" id="PTHR30085:SF6">
    <property type="entry name" value="ABC TRANSPORTER GLUTAMINE-BINDING PROTEIN GLNH"/>
    <property type="match status" value="1"/>
</dbReference>
<evidence type="ECO:0000259" key="6">
    <source>
        <dbReference type="SMART" id="SM00062"/>
    </source>
</evidence>
<feature type="signal peptide" evidence="5">
    <location>
        <begin position="1"/>
        <end position="37"/>
    </location>
</feature>
<reference evidence="7 8" key="1">
    <citation type="journal article" date="2017" name="BMC Genomics">
        <title>Comparative genomic and phylogenomic analyses of the Bifidobacteriaceae family.</title>
        <authorList>
            <person name="Lugli G.A."/>
            <person name="Milani C."/>
            <person name="Turroni F."/>
            <person name="Duranti S."/>
            <person name="Mancabelli L."/>
            <person name="Mangifesta M."/>
            <person name="Ferrario C."/>
            <person name="Modesto M."/>
            <person name="Mattarelli P."/>
            <person name="Jiri K."/>
            <person name="van Sinderen D."/>
            <person name="Ventura M."/>
        </authorList>
    </citation>
    <scope>NUCLEOTIDE SEQUENCE [LARGE SCALE GENOMIC DNA]</scope>
    <source>
        <strain evidence="7 8">DSM 24744</strain>
    </source>
</reference>
<dbReference type="GO" id="GO:0006865">
    <property type="term" value="P:amino acid transport"/>
    <property type="evidence" value="ECO:0007669"/>
    <property type="project" value="TreeGrafter"/>
</dbReference>
<name>A0A261EYT7_9BIFI</name>
<evidence type="ECO:0000313" key="8">
    <source>
        <dbReference type="Proteomes" id="UP000216454"/>
    </source>
</evidence>
<sequence>MRRMSILHVLHSKTSRRQRTAALLAFVVAAVAPLAGCAESMNASEVTGPIITIGIAYDRPGVAMELSGNLTGLDVDVAQYVAHRLGYAKNQISWREASNADRDELLKKGDVNMIVGVHADLDGTTDDVEFSQPYVNSAQDLMVRTSDSDTITELSDLKGKSICTVDGSVAPGVAEAIKKAGATTITTSSYSECVTALLSGTTDAVEGDDLVLAGIVENSGSGTMHLLNTPLTTVGYGIALPAGDAKLRDNVDDALQRMVDDGSWDASVKANINLEGFALNSAIAKS</sequence>
<gene>
    <name evidence="7" type="ORF">PSSU_0794</name>
</gene>
<organism evidence="7 8">
    <name type="scientific">Pseudoscardovia suis</name>
    <dbReference type="NCBI Taxonomy" id="987063"/>
    <lineage>
        <taxon>Bacteria</taxon>
        <taxon>Bacillati</taxon>
        <taxon>Actinomycetota</taxon>
        <taxon>Actinomycetes</taxon>
        <taxon>Bifidobacteriales</taxon>
        <taxon>Bifidobacteriaceae</taxon>
        <taxon>Pseudoscardovia</taxon>
    </lineage>
</organism>
<evidence type="ECO:0000313" key="7">
    <source>
        <dbReference type="EMBL" id="OZG52011.1"/>
    </source>
</evidence>
<dbReference type="PROSITE" id="PS01039">
    <property type="entry name" value="SBP_BACTERIAL_3"/>
    <property type="match status" value="1"/>
</dbReference>